<dbReference type="SMART" id="SM00700">
    <property type="entry name" value="JHBP"/>
    <property type="match status" value="1"/>
</dbReference>
<sequence length="253" mass="29179">MSFIKYSLNFLLLATLCKAFPEEVQKCHFGDEKCLVDSMNYVIKHYRKGIPEIGVKPIDVVDIADLNLVGHAITSTWININLTNQINYGFENTTITSVQGFNKDPTATHLNISGHIPVLIHKGFFKAVGQIYLVKANLSGISLSEFQNLKFTLKLKSIIEFRNNKRYLKIYELTPIVKISRWVIWMEDLFTENSDMTIIVNRIFNDNWLEIWNEWEPTILNSFSGVFLGLIKDVFDKVSYDDLFLPDSEDKLT</sequence>
<dbReference type="PANTHER" id="PTHR11008">
    <property type="entry name" value="PROTEIN TAKEOUT-LIKE PROTEIN"/>
    <property type="match status" value="1"/>
</dbReference>
<dbReference type="RefSeq" id="XP_034105945.1">
    <property type="nucleotide sequence ID" value="XM_034250054.2"/>
</dbReference>
<feature type="signal peptide" evidence="4">
    <location>
        <begin position="1"/>
        <end position="19"/>
    </location>
</feature>
<dbReference type="PANTHER" id="PTHR11008:SF32">
    <property type="entry name" value="CIRCADIAN CLOCK-CONTROLLED PROTEIN DAYWAKE-RELATED"/>
    <property type="match status" value="1"/>
</dbReference>
<accession>A0A6P8X3Z0</accession>
<keyword evidence="1 4" id="KW-0732">Signal</keyword>
<dbReference type="GeneID" id="117569051"/>
<protein>
    <submittedName>
        <fullName evidence="6">Circadian clock-controlled protein daywake-like</fullName>
    </submittedName>
</protein>
<feature type="chain" id="PRO_5028110946" evidence="4">
    <location>
        <begin position="20"/>
        <end position="253"/>
    </location>
</feature>
<proteinExistence type="inferred from homology"/>
<dbReference type="AlphaFoldDB" id="A0A6P8X3Z0"/>
<dbReference type="GO" id="GO:0005615">
    <property type="term" value="C:extracellular space"/>
    <property type="evidence" value="ECO:0007669"/>
    <property type="project" value="TreeGrafter"/>
</dbReference>
<organism evidence="5 6">
    <name type="scientific">Drosophila albomicans</name>
    <name type="common">Fruit fly</name>
    <dbReference type="NCBI Taxonomy" id="7291"/>
    <lineage>
        <taxon>Eukaryota</taxon>
        <taxon>Metazoa</taxon>
        <taxon>Ecdysozoa</taxon>
        <taxon>Arthropoda</taxon>
        <taxon>Hexapoda</taxon>
        <taxon>Insecta</taxon>
        <taxon>Pterygota</taxon>
        <taxon>Neoptera</taxon>
        <taxon>Endopterygota</taxon>
        <taxon>Diptera</taxon>
        <taxon>Brachycera</taxon>
        <taxon>Muscomorpha</taxon>
        <taxon>Ephydroidea</taxon>
        <taxon>Drosophilidae</taxon>
        <taxon>Drosophila</taxon>
    </lineage>
</organism>
<dbReference type="InterPro" id="IPR038606">
    <property type="entry name" value="To_sf"/>
</dbReference>
<keyword evidence="5" id="KW-1185">Reference proteome</keyword>
<gene>
    <name evidence="6" type="primary">LOC117569051</name>
</gene>
<dbReference type="GO" id="GO:0007623">
    <property type="term" value="P:circadian rhythm"/>
    <property type="evidence" value="ECO:0007669"/>
    <property type="project" value="UniProtKB-ARBA"/>
</dbReference>
<evidence type="ECO:0000256" key="4">
    <source>
        <dbReference type="SAM" id="SignalP"/>
    </source>
</evidence>
<evidence type="ECO:0000256" key="3">
    <source>
        <dbReference type="ARBA" id="ARBA00060902"/>
    </source>
</evidence>
<dbReference type="InterPro" id="IPR010562">
    <property type="entry name" value="Haemolymph_juvenile_hormone-bd"/>
</dbReference>
<evidence type="ECO:0000313" key="5">
    <source>
        <dbReference type="Proteomes" id="UP000515160"/>
    </source>
</evidence>
<name>A0A6P8X3Z0_DROAB</name>
<dbReference type="Gene3D" id="3.15.10.30">
    <property type="entry name" value="Haemolymph juvenile hormone binding protein"/>
    <property type="match status" value="1"/>
</dbReference>
<dbReference type="Proteomes" id="UP000515160">
    <property type="component" value="Chromosome 3"/>
</dbReference>
<comment type="similarity">
    <text evidence="3">Belongs to the TO family.</text>
</comment>
<dbReference type="OrthoDB" id="7419171at2759"/>
<evidence type="ECO:0000256" key="2">
    <source>
        <dbReference type="ARBA" id="ARBA00023108"/>
    </source>
</evidence>
<keyword evidence="2" id="KW-0090">Biological rhythms</keyword>
<dbReference type="FunFam" id="3.15.10.30:FF:000001">
    <property type="entry name" value="Takeout-like protein 1"/>
    <property type="match status" value="1"/>
</dbReference>
<evidence type="ECO:0000313" key="6">
    <source>
        <dbReference type="RefSeq" id="XP_034105945.1"/>
    </source>
</evidence>
<reference evidence="6" key="1">
    <citation type="submission" date="2025-08" db="UniProtKB">
        <authorList>
            <consortium name="RefSeq"/>
        </authorList>
    </citation>
    <scope>IDENTIFICATION</scope>
    <source>
        <strain evidence="6">15112-1751.03</strain>
        <tissue evidence="6">Whole Adult</tissue>
    </source>
</reference>
<dbReference type="Pfam" id="PF06585">
    <property type="entry name" value="JHBP"/>
    <property type="match status" value="1"/>
</dbReference>
<evidence type="ECO:0000256" key="1">
    <source>
        <dbReference type="ARBA" id="ARBA00022729"/>
    </source>
</evidence>